<name>A0ABN7A9M2_9HEMI</name>
<organism evidence="1 2">
    <name type="scientific">Nesidiocoris tenuis</name>
    <dbReference type="NCBI Taxonomy" id="355587"/>
    <lineage>
        <taxon>Eukaryota</taxon>
        <taxon>Metazoa</taxon>
        <taxon>Ecdysozoa</taxon>
        <taxon>Arthropoda</taxon>
        <taxon>Hexapoda</taxon>
        <taxon>Insecta</taxon>
        <taxon>Pterygota</taxon>
        <taxon>Neoptera</taxon>
        <taxon>Paraneoptera</taxon>
        <taxon>Hemiptera</taxon>
        <taxon>Heteroptera</taxon>
        <taxon>Panheteroptera</taxon>
        <taxon>Cimicomorpha</taxon>
        <taxon>Miridae</taxon>
        <taxon>Dicyphina</taxon>
        <taxon>Nesidiocoris</taxon>
    </lineage>
</organism>
<keyword evidence="2" id="KW-1185">Reference proteome</keyword>
<evidence type="ECO:0000313" key="2">
    <source>
        <dbReference type="Proteomes" id="UP001307889"/>
    </source>
</evidence>
<dbReference type="EMBL" id="AP028909">
    <property type="protein sequence ID" value="BES87979.1"/>
    <property type="molecule type" value="Genomic_DNA"/>
</dbReference>
<gene>
    <name evidence="1" type="ORF">NTJ_00785</name>
</gene>
<dbReference type="Proteomes" id="UP001307889">
    <property type="component" value="Chromosome 1"/>
</dbReference>
<reference evidence="1 2" key="1">
    <citation type="submission" date="2023-09" db="EMBL/GenBank/DDBJ databases">
        <title>Nesidiocoris tenuis whole genome shotgun sequence.</title>
        <authorList>
            <person name="Shibata T."/>
            <person name="Shimoda M."/>
            <person name="Kobayashi T."/>
            <person name="Uehara T."/>
        </authorList>
    </citation>
    <scope>NUCLEOTIDE SEQUENCE [LARGE SCALE GENOMIC DNA]</scope>
    <source>
        <strain evidence="1 2">Japan</strain>
    </source>
</reference>
<accession>A0ABN7A9M2</accession>
<sequence>MAVAIRRFSELHPVWGTKIRIYNIKRQSRVSIGLVSSRSEPVHHFDADPLRDCAKLEALTQSPPRLFNFQVVPLFCSNALAAILREFESSGRGSSVFNFCCKSGYPHSSRYSVYVTGILTPFPSQGGIKQNRRLPLRERNVVKKSIRLKSVNPVRLLYGRLCRSFILLFLSLGERLHPQHRLRRSN</sequence>
<proteinExistence type="predicted"/>
<evidence type="ECO:0000313" key="1">
    <source>
        <dbReference type="EMBL" id="BES87979.1"/>
    </source>
</evidence>
<protein>
    <submittedName>
        <fullName evidence="1">Uncharacterized protein</fullName>
    </submittedName>
</protein>